<dbReference type="PANTHER" id="PTHR43630">
    <property type="entry name" value="POLY-BETA-1,6-N-ACETYL-D-GLUCOSAMINE SYNTHASE"/>
    <property type="match status" value="1"/>
</dbReference>
<gene>
    <name evidence="2" type="ORF">PAECIP111891_05123</name>
</gene>
<dbReference type="CDD" id="cd02511">
    <property type="entry name" value="Beta4Glucosyltransferase"/>
    <property type="match status" value="1"/>
</dbReference>
<reference evidence="2" key="1">
    <citation type="submission" date="2022-01" db="EMBL/GenBank/DDBJ databases">
        <authorList>
            <person name="Criscuolo A."/>
        </authorList>
    </citation>
    <scope>NUCLEOTIDE SEQUENCE</scope>
    <source>
        <strain evidence="2">CIP111891</strain>
    </source>
</reference>
<dbReference type="Pfam" id="PF00535">
    <property type="entry name" value="Glycos_transf_2"/>
    <property type="match status" value="1"/>
</dbReference>
<dbReference type="InterPro" id="IPR011990">
    <property type="entry name" value="TPR-like_helical_dom_sf"/>
</dbReference>
<sequence length="365" mass="42586">MITISLCLIVKNEEKTLRSCLSSVAKAVDEIIIVDTGSTDQTKSIASSFTDHIYDFKWIDDFSAARNFAFRQATKDYILWLDADDILKEEDCNKLITLKADLEPSVDSVTMFYNYAFDEFGTPTFRFKRNRLVKRVNQFKWIGAIHEYLEVSGNIVDSDITVTHCRIHTKSDRNLKIFQNRLLRGETFTPRDLYYFANELKDHNKYAKAIIYYNKFLANGKGWVEDEISSCSNLADCYHQLGNSEMELQSVFRSFQYDSPRAEFCCRLGYYFLTRKQYEPAVFWYKLASELQVPTHNLGFSNPKFSTWLPHLQLCVCYDHLGQHANAYKHNEIARTYRPKDRNILHNKKYLESVLHISDSSEAAE</sequence>
<dbReference type="SUPFAM" id="SSF48452">
    <property type="entry name" value="TPR-like"/>
    <property type="match status" value="1"/>
</dbReference>
<dbReference type="InterPro" id="IPR029044">
    <property type="entry name" value="Nucleotide-diphossugar_trans"/>
</dbReference>
<comment type="caution">
    <text evidence="2">The sequence shown here is derived from an EMBL/GenBank/DDBJ whole genome shotgun (WGS) entry which is preliminary data.</text>
</comment>
<evidence type="ECO:0000259" key="1">
    <source>
        <dbReference type="Pfam" id="PF00535"/>
    </source>
</evidence>
<dbReference type="Proteomes" id="UP000838821">
    <property type="component" value="Unassembled WGS sequence"/>
</dbReference>
<dbReference type="Gene3D" id="3.90.550.10">
    <property type="entry name" value="Spore Coat Polysaccharide Biosynthesis Protein SpsA, Chain A"/>
    <property type="match status" value="1"/>
</dbReference>
<dbReference type="InterPro" id="IPR001173">
    <property type="entry name" value="Glyco_trans_2-like"/>
</dbReference>
<dbReference type="RefSeq" id="WP_236291234.1">
    <property type="nucleotide sequence ID" value="NZ_CAKMMW010000019.1"/>
</dbReference>
<dbReference type="Gene3D" id="1.25.40.10">
    <property type="entry name" value="Tetratricopeptide repeat domain"/>
    <property type="match status" value="1"/>
</dbReference>
<organism evidence="2 3">
    <name type="scientific">Paenibacillus allorhizoplanae</name>
    <dbReference type="NCBI Taxonomy" id="2905648"/>
    <lineage>
        <taxon>Bacteria</taxon>
        <taxon>Bacillati</taxon>
        <taxon>Bacillota</taxon>
        <taxon>Bacilli</taxon>
        <taxon>Bacillales</taxon>
        <taxon>Paenibacillaceae</taxon>
        <taxon>Paenibacillus</taxon>
    </lineage>
</organism>
<feature type="domain" description="Glycosyltransferase 2-like" evidence="1">
    <location>
        <begin position="5"/>
        <end position="124"/>
    </location>
</feature>
<evidence type="ECO:0000313" key="2">
    <source>
        <dbReference type="EMBL" id="CAH1220870.1"/>
    </source>
</evidence>
<dbReference type="SUPFAM" id="SSF53448">
    <property type="entry name" value="Nucleotide-diphospho-sugar transferases"/>
    <property type="match status" value="1"/>
</dbReference>
<dbReference type="PANTHER" id="PTHR43630:SF2">
    <property type="entry name" value="GLYCOSYLTRANSFERASE"/>
    <property type="match status" value="1"/>
</dbReference>
<proteinExistence type="predicted"/>
<keyword evidence="3" id="KW-1185">Reference proteome</keyword>
<evidence type="ECO:0000313" key="3">
    <source>
        <dbReference type="Proteomes" id="UP000838821"/>
    </source>
</evidence>
<protein>
    <recommendedName>
        <fullName evidence="1">Glycosyltransferase 2-like domain-containing protein</fullName>
    </recommendedName>
</protein>
<dbReference type="EMBL" id="CAKMMW010000019">
    <property type="protein sequence ID" value="CAH1220870.1"/>
    <property type="molecule type" value="Genomic_DNA"/>
</dbReference>
<accession>A0ABN8GX95</accession>
<name>A0ABN8GX95_9BACL</name>